<dbReference type="PANTHER" id="PTHR22589:SF55">
    <property type="entry name" value="CARNITINE O-PALMITOYLTRANSFERASE 1, BRAIN ISOFORM"/>
    <property type="match status" value="1"/>
</dbReference>
<evidence type="ECO:0000256" key="11">
    <source>
        <dbReference type="RuleBase" id="RU003801"/>
    </source>
</evidence>
<evidence type="ECO:0000313" key="15">
    <source>
        <dbReference type="Proteomes" id="UP000233220"/>
    </source>
</evidence>
<dbReference type="GO" id="GO:0098794">
    <property type="term" value="C:postsynapse"/>
    <property type="evidence" value="ECO:0007669"/>
    <property type="project" value="Ensembl"/>
</dbReference>
<evidence type="ECO:0000256" key="2">
    <source>
        <dbReference type="ARBA" id="ARBA00005232"/>
    </source>
</evidence>
<sequence length="496" mass="56180">MAEAHQAVGFRPSLTSDGAEVELSAPVLQEIYLSGLRSWKRHLSRFWNDFLTGVFPASPLSWLFLFSAIQLAWFLQLDPSLGLMEKIKELLPDVSDWWEEFVYLRSRNPLMVNSNYYMMDFLYVTPTPLQAARAGNAIHALLLYRHRLNRQEIPPTLLMGMRPLCSAQYEKIFNTTRIPGVQKDYIRHLHDSQHVAVFHRGRFFRVGTHSRNSLLSPRALEQQFQRILDDPSPACPHEEHLASLTAAPRDTWAQVRTSLKTQAAEALEVVEGAAFFVSLDAEPAGLTREDPAASLDAYAHALLAGRGHDRWFDKSFTLIVFSNGKLGLSVEHSWADCPISGHMWEFTLATECFQLGYSADGHCKGHPDPTLPQPQRLQWDLPDQDPQCLALFRVAVDKHQALLKAAMSGQGVDRHLFALYIVSRFLHLQSPFLTQDSHRLGQHIEDALLDVASLFQAGQHFKRRFRGSREEDSRRRCGFLSRQTGASKTSMTSPAL</sequence>
<evidence type="ECO:0000256" key="10">
    <source>
        <dbReference type="PIRSR" id="PIRSR600542-1"/>
    </source>
</evidence>
<keyword evidence="6" id="KW-1133">Transmembrane helix</keyword>
<evidence type="ECO:0000256" key="6">
    <source>
        <dbReference type="ARBA" id="ARBA00022989"/>
    </source>
</evidence>
<reference evidence="14" key="1">
    <citation type="submission" date="2025-08" db="UniProtKB">
        <authorList>
            <consortium name="Ensembl"/>
        </authorList>
    </citation>
    <scope>IDENTIFICATION</scope>
</reference>
<dbReference type="Proteomes" id="UP000233220">
    <property type="component" value="Unplaced"/>
</dbReference>
<dbReference type="GO" id="GO:0032281">
    <property type="term" value="C:AMPA glutamate receptor complex"/>
    <property type="evidence" value="ECO:0007669"/>
    <property type="project" value="Ensembl"/>
</dbReference>
<dbReference type="AlphaFoldDB" id="A0A2K6SUY8"/>
<dbReference type="GO" id="GO:0099072">
    <property type="term" value="P:regulation of postsynaptic membrane neurotransmitter receptor levels"/>
    <property type="evidence" value="ECO:0007669"/>
    <property type="project" value="Ensembl"/>
</dbReference>
<dbReference type="InterPro" id="IPR000542">
    <property type="entry name" value="Carn_acyl_trans"/>
</dbReference>
<dbReference type="InterPro" id="IPR039551">
    <property type="entry name" value="Cho/carn_acyl_trans"/>
</dbReference>
<keyword evidence="9 11" id="KW-0012">Acyltransferase</keyword>
<dbReference type="Pfam" id="PF00755">
    <property type="entry name" value="Carn_acyltransf"/>
    <property type="match status" value="2"/>
</dbReference>
<comment type="subcellular location">
    <subcellularLocation>
        <location evidence="1">Membrane</location>
        <topology evidence="1">Multi-pass membrane protein</topology>
    </subcellularLocation>
</comment>
<dbReference type="InterPro" id="IPR042231">
    <property type="entry name" value="Cho/carn_acyl_trans_2"/>
</dbReference>
<name>A0A2K6SUY8_SAIBB</name>
<evidence type="ECO:0000259" key="13">
    <source>
        <dbReference type="Pfam" id="PF16484"/>
    </source>
</evidence>
<proteinExistence type="inferred from homology"/>
<feature type="domain" description="Carnitine O-palmitoyltransferase N-terminal" evidence="13">
    <location>
        <begin position="1"/>
        <end position="47"/>
    </location>
</feature>
<protein>
    <submittedName>
        <fullName evidence="14">Carnitine palmitoyltransferase 1C</fullName>
    </submittedName>
</protein>
<dbReference type="Gene3D" id="6.10.250.1760">
    <property type="match status" value="1"/>
</dbReference>
<keyword evidence="4" id="KW-0812">Transmembrane</keyword>
<dbReference type="STRING" id="39432.ENSSBOP00000011214"/>
<feature type="domain" description="Choline/carnitine acyltransferase" evidence="12">
    <location>
        <begin position="385"/>
        <end position="438"/>
    </location>
</feature>
<dbReference type="GO" id="GO:0009437">
    <property type="term" value="P:carnitine metabolic process"/>
    <property type="evidence" value="ECO:0007669"/>
    <property type="project" value="TreeGrafter"/>
</dbReference>
<dbReference type="FunFam" id="3.30.559.70:FF:000008">
    <property type="entry name" value="carnitine O-palmitoyltransferase 1, brain isoform"/>
    <property type="match status" value="1"/>
</dbReference>
<dbReference type="GO" id="GO:0004095">
    <property type="term" value="F:carnitine O-palmitoyltransferase activity"/>
    <property type="evidence" value="ECO:0007669"/>
    <property type="project" value="TreeGrafter"/>
</dbReference>
<evidence type="ECO:0000256" key="7">
    <source>
        <dbReference type="ARBA" id="ARBA00023098"/>
    </source>
</evidence>
<dbReference type="PANTHER" id="PTHR22589">
    <property type="entry name" value="CARNITINE O-ACYLTRANSFERASE"/>
    <property type="match status" value="1"/>
</dbReference>
<dbReference type="GO" id="GO:0005739">
    <property type="term" value="C:mitochondrion"/>
    <property type="evidence" value="ECO:0007669"/>
    <property type="project" value="TreeGrafter"/>
</dbReference>
<keyword evidence="5" id="KW-0276">Fatty acid metabolism</keyword>
<dbReference type="InterPro" id="IPR032476">
    <property type="entry name" value="CPT_N"/>
</dbReference>
<dbReference type="Gene3D" id="3.30.559.10">
    <property type="entry name" value="Chloramphenicol acetyltransferase-like domain"/>
    <property type="match status" value="1"/>
</dbReference>
<evidence type="ECO:0000256" key="5">
    <source>
        <dbReference type="ARBA" id="ARBA00022832"/>
    </source>
</evidence>
<keyword evidence="8" id="KW-0472">Membrane</keyword>
<dbReference type="GO" id="GO:0030425">
    <property type="term" value="C:dendrite"/>
    <property type="evidence" value="ECO:0007669"/>
    <property type="project" value="Ensembl"/>
</dbReference>
<dbReference type="Gene3D" id="3.30.559.70">
    <property type="entry name" value="Choline/Carnitine o-acyltransferase, domain 2"/>
    <property type="match status" value="1"/>
</dbReference>
<dbReference type="PROSITE" id="PS00440">
    <property type="entry name" value="ACYLTRANSF_C_2"/>
    <property type="match status" value="1"/>
</dbReference>
<dbReference type="GeneTree" id="ENSGT01150000286917"/>
<gene>
    <name evidence="14" type="primary">CPT1C</name>
</gene>
<keyword evidence="15" id="KW-1185">Reference proteome</keyword>
<dbReference type="GO" id="GO:0098978">
    <property type="term" value="C:glutamatergic synapse"/>
    <property type="evidence" value="ECO:0007669"/>
    <property type="project" value="Ensembl"/>
</dbReference>
<dbReference type="SUPFAM" id="SSF52777">
    <property type="entry name" value="CoA-dependent acyltransferases"/>
    <property type="match status" value="2"/>
</dbReference>
<keyword evidence="7" id="KW-0443">Lipid metabolism</keyword>
<feature type="domain" description="Choline/carnitine acyltransferase" evidence="12">
    <location>
        <begin position="94"/>
        <end position="383"/>
    </location>
</feature>
<evidence type="ECO:0000259" key="12">
    <source>
        <dbReference type="Pfam" id="PF00755"/>
    </source>
</evidence>
<organism evidence="14 15">
    <name type="scientific">Saimiri boliviensis boliviensis</name>
    <name type="common">Bolivian squirrel monkey</name>
    <dbReference type="NCBI Taxonomy" id="39432"/>
    <lineage>
        <taxon>Eukaryota</taxon>
        <taxon>Metazoa</taxon>
        <taxon>Chordata</taxon>
        <taxon>Craniata</taxon>
        <taxon>Vertebrata</taxon>
        <taxon>Euteleostomi</taxon>
        <taxon>Mammalia</taxon>
        <taxon>Eutheria</taxon>
        <taxon>Euarchontoglires</taxon>
        <taxon>Primates</taxon>
        <taxon>Haplorrhini</taxon>
        <taxon>Platyrrhini</taxon>
        <taxon>Cebidae</taxon>
        <taxon>Saimiriinae</taxon>
        <taxon>Saimiri</taxon>
    </lineage>
</organism>
<dbReference type="GO" id="GO:0030424">
    <property type="term" value="C:axon"/>
    <property type="evidence" value="ECO:0007669"/>
    <property type="project" value="Ensembl"/>
</dbReference>
<dbReference type="GO" id="GO:0008474">
    <property type="term" value="F:palmitoyl-(protein) hydrolase activity"/>
    <property type="evidence" value="ECO:0007669"/>
    <property type="project" value="Ensembl"/>
</dbReference>
<dbReference type="Ensembl" id="ENSSBOT00000027994.1">
    <property type="protein sequence ID" value="ENSSBOP00000011214.1"/>
    <property type="gene ID" value="ENSSBOG00000022411.1"/>
</dbReference>
<evidence type="ECO:0000256" key="8">
    <source>
        <dbReference type="ARBA" id="ARBA00023136"/>
    </source>
</evidence>
<dbReference type="GO" id="GO:0005789">
    <property type="term" value="C:endoplasmic reticulum membrane"/>
    <property type="evidence" value="ECO:0007669"/>
    <property type="project" value="Ensembl"/>
</dbReference>
<reference evidence="14" key="2">
    <citation type="submission" date="2025-09" db="UniProtKB">
        <authorList>
            <consortium name="Ensembl"/>
        </authorList>
    </citation>
    <scope>IDENTIFICATION</scope>
</reference>
<dbReference type="UniPathway" id="UPA00659"/>
<dbReference type="Pfam" id="PF16484">
    <property type="entry name" value="CPT_N"/>
    <property type="match status" value="1"/>
</dbReference>
<evidence type="ECO:0000256" key="1">
    <source>
        <dbReference type="ARBA" id="ARBA00004141"/>
    </source>
</evidence>
<comment type="similarity">
    <text evidence="2 11">Belongs to the carnitine/choline acetyltransferase family.</text>
</comment>
<evidence type="ECO:0000256" key="9">
    <source>
        <dbReference type="ARBA" id="ARBA00023315"/>
    </source>
</evidence>
<dbReference type="InterPro" id="IPR023213">
    <property type="entry name" value="CAT-like_dom_sf"/>
</dbReference>
<evidence type="ECO:0000256" key="3">
    <source>
        <dbReference type="ARBA" id="ARBA00022679"/>
    </source>
</evidence>
<evidence type="ECO:0000256" key="4">
    <source>
        <dbReference type="ARBA" id="ARBA00022692"/>
    </source>
</evidence>
<evidence type="ECO:0000313" key="14">
    <source>
        <dbReference type="Ensembl" id="ENSSBOP00000011214.1"/>
    </source>
</evidence>
<feature type="active site" description="Proton acceptor" evidence="10">
    <location>
        <position position="332"/>
    </location>
</feature>
<keyword evidence="3 11" id="KW-0808">Transferase</keyword>
<accession>A0A2K6SUY8</accession>
<dbReference type="GO" id="GO:0006635">
    <property type="term" value="P:fatty acid beta-oxidation"/>
    <property type="evidence" value="ECO:0007669"/>
    <property type="project" value="UniProtKB-UniPathway"/>
</dbReference>